<name>G4RLN1_THETK</name>
<evidence type="ECO:0000256" key="1">
    <source>
        <dbReference type="SAM" id="MobiDB-lite"/>
    </source>
</evidence>
<feature type="region of interest" description="Disordered" evidence="1">
    <location>
        <begin position="27"/>
        <end position="58"/>
    </location>
</feature>
<dbReference type="GeneID" id="52284662"/>
<evidence type="ECO:0000313" key="3">
    <source>
        <dbReference type="Proteomes" id="UP000002654"/>
    </source>
</evidence>
<keyword evidence="3" id="KW-1185">Reference proteome</keyword>
<gene>
    <name evidence="2" type="ordered locus">TTX_1858</name>
</gene>
<proteinExistence type="predicted"/>
<accession>G4RLN1</accession>
<organism evidence="2 3">
    <name type="scientific">Thermoproteus tenax (strain ATCC 35583 / DSM 2078 / JCM 9277 / NBRC 100435 / Kra 1)</name>
    <dbReference type="NCBI Taxonomy" id="768679"/>
    <lineage>
        <taxon>Archaea</taxon>
        <taxon>Thermoproteota</taxon>
        <taxon>Thermoprotei</taxon>
        <taxon>Thermoproteales</taxon>
        <taxon>Thermoproteaceae</taxon>
        <taxon>Thermoproteus</taxon>
    </lineage>
</organism>
<sequence length="107" mass="11630">MLRRRLNVALNAARAGLRAPGRIEARYPMSSGLTPRRATAETPTVRIPHERGSSQMQAEDPICAHASPNEVLCPEEGRAPPGPMPDEPAPEVSWMPMKAWARGNPAL</sequence>
<reference evidence="2 3" key="1">
    <citation type="journal article" date="2011" name="PLoS ONE">
        <title>The complete genome sequence of Thermoproteus tenax: a physiologically versatile member of the Crenarchaeota.</title>
        <authorList>
            <person name="Siebers B."/>
            <person name="Zaparty M."/>
            <person name="Raddatz G."/>
            <person name="Tjaden B."/>
            <person name="Albers S.V."/>
            <person name="Bell S.D."/>
            <person name="Blombach F."/>
            <person name="Kletzin A."/>
            <person name="Kyrpides N."/>
            <person name="Lanz C."/>
            <person name="Plagens A."/>
            <person name="Rampp M."/>
            <person name="Rosinus A."/>
            <person name="von Jan M."/>
            <person name="Makarova K.S."/>
            <person name="Klenk H.P."/>
            <person name="Schuster S.C."/>
            <person name="Hensel R."/>
        </authorList>
    </citation>
    <scope>NUCLEOTIDE SEQUENCE [LARGE SCALE GENOMIC DNA]</scope>
    <source>
        <strain evidence="3">ATCC 35583 / DSM 2078 / JCM 9277 / NBRC 100435 / Kra 1</strain>
    </source>
</reference>
<dbReference type="PaxDb" id="768679-TTX_1858"/>
<feature type="region of interest" description="Disordered" evidence="1">
    <location>
        <begin position="71"/>
        <end position="94"/>
    </location>
</feature>
<evidence type="ECO:0000313" key="2">
    <source>
        <dbReference type="EMBL" id="CCC82476.1"/>
    </source>
</evidence>
<dbReference type="HOGENOM" id="CLU_2204256_0_0_2"/>
<protein>
    <submittedName>
        <fullName evidence="2">Uncharacterized protein</fullName>
    </submittedName>
</protein>
<dbReference type="Proteomes" id="UP000002654">
    <property type="component" value="Chromosome"/>
</dbReference>
<dbReference type="RefSeq" id="WP_014127729.1">
    <property type="nucleotide sequence ID" value="NC_016070.1"/>
</dbReference>
<dbReference type="PATRIC" id="fig|768679.9.peg.1882"/>
<dbReference type="KEGG" id="ttn:TTX_1858"/>
<dbReference type="EMBL" id="FN869859">
    <property type="protein sequence ID" value="CCC82476.1"/>
    <property type="molecule type" value="Genomic_DNA"/>
</dbReference>
<dbReference type="AlphaFoldDB" id="G4RLN1"/>